<name>A0A811T3J1_9EURY</name>
<dbReference type="GO" id="GO:0089714">
    <property type="term" value="F:UDP-N-acetyl-D-mannosamine dehydrogenase activity"/>
    <property type="evidence" value="ECO:0007669"/>
    <property type="project" value="UniProtKB-EC"/>
</dbReference>
<dbReference type="PIRSF" id="PIRSF000124">
    <property type="entry name" value="UDPglc_GDPman_dh"/>
    <property type="match status" value="1"/>
</dbReference>
<accession>A0A811T3J1</accession>
<comment type="similarity">
    <text evidence="1">Belongs to the UDP-glucose/GDP-mannose dehydrogenase family.</text>
</comment>
<dbReference type="AlphaFoldDB" id="A0A811T3J1"/>
<gene>
    <name evidence="7" type="ORF">ANIMEMIM_00040</name>
</gene>
<dbReference type="InterPro" id="IPR017476">
    <property type="entry name" value="UDP-Glc/GDP-Man"/>
</dbReference>
<organism evidence="7 8">
    <name type="scientific">Candidatus Argoarchaeum ethanivorans</name>
    <dbReference type="NCBI Taxonomy" id="2608793"/>
    <lineage>
        <taxon>Archaea</taxon>
        <taxon>Methanobacteriati</taxon>
        <taxon>Methanobacteriota</taxon>
        <taxon>Stenosarchaea group</taxon>
        <taxon>Methanomicrobia</taxon>
        <taxon>Methanosarcinales</taxon>
        <taxon>Methanosarcinales incertae sedis</taxon>
        <taxon>GOM Arc I cluster</taxon>
        <taxon>Candidatus Argoarchaeum</taxon>
    </lineage>
</organism>
<keyword evidence="7" id="KW-0560">Oxidoreductase</keyword>
<evidence type="ECO:0000256" key="3">
    <source>
        <dbReference type="ARBA" id="ARBA00016796"/>
    </source>
</evidence>
<dbReference type="EC" id="1.1.1.336" evidence="2"/>
<dbReference type="InterPro" id="IPR001732">
    <property type="entry name" value="UDP-Glc/GDP-Man_DH_N"/>
</dbReference>
<sequence length="133" mass="15028">MRVIGYKIDGDKVKKLNNSKLNQENKNRFITNDPTKIRDADFVIISVPTPVTRSQEPDLYYVRSASETISESLKQGSVVILESTVYPGVTEEIIKPILEESGLQCGMDFKVAYSPERINPGDDVHARRRSQRS</sequence>
<reference evidence="7" key="1">
    <citation type="submission" date="2020-10" db="EMBL/GenBank/DDBJ databases">
        <authorList>
            <person name="Hahn C.J."/>
            <person name="Laso-Perez R."/>
            <person name="Vulcano F."/>
            <person name="Vaziourakis K.-M."/>
            <person name="Stokke R."/>
            <person name="Steen I.H."/>
            <person name="Teske A."/>
            <person name="Boetius A."/>
            <person name="Liebeke M."/>
            <person name="Amann R."/>
            <person name="Knittel K."/>
        </authorList>
    </citation>
    <scope>NUCLEOTIDE SEQUENCE</scope>
    <source>
        <strain evidence="7">Gfbio:e3339647-f889-4370-9287-4fb5cb688e4c:AG393N10_GoMArc1</strain>
    </source>
</reference>
<dbReference type="GO" id="GO:0051287">
    <property type="term" value="F:NAD binding"/>
    <property type="evidence" value="ECO:0007669"/>
    <property type="project" value="InterPro"/>
</dbReference>
<evidence type="ECO:0000256" key="5">
    <source>
        <dbReference type="ARBA" id="ARBA00049130"/>
    </source>
</evidence>
<comment type="catalytic activity">
    <reaction evidence="5">
        <text>UDP-N-acetyl-alpha-D-mannosamine + 2 NAD(+) + H2O = UDP-N-acetyl-alpha-D-mannosaminouronate + 2 NADH + 3 H(+)</text>
        <dbReference type="Rhea" id="RHEA:25780"/>
        <dbReference type="ChEBI" id="CHEBI:15377"/>
        <dbReference type="ChEBI" id="CHEBI:15378"/>
        <dbReference type="ChEBI" id="CHEBI:57540"/>
        <dbReference type="ChEBI" id="CHEBI:57945"/>
        <dbReference type="ChEBI" id="CHEBI:68623"/>
        <dbReference type="ChEBI" id="CHEBI:70731"/>
        <dbReference type="EC" id="1.1.1.336"/>
    </reaction>
</comment>
<dbReference type="Proteomes" id="UP000637195">
    <property type="component" value="Unassembled WGS sequence"/>
</dbReference>
<dbReference type="InterPro" id="IPR036291">
    <property type="entry name" value="NAD(P)-bd_dom_sf"/>
</dbReference>
<dbReference type="SUPFAM" id="SSF51735">
    <property type="entry name" value="NAD(P)-binding Rossmann-fold domains"/>
    <property type="match status" value="1"/>
</dbReference>
<feature type="domain" description="UDP-glucose/GDP-mannose dehydrogenase N-terminal" evidence="6">
    <location>
        <begin position="22"/>
        <end position="126"/>
    </location>
</feature>
<evidence type="ECO:0000256" key="4">
    <source>
        <dbReference type="ARBA" id="ARBA00030172"/>
    </source>
</evidence>
<evidence type="ECO:0000259" key="6">
    <source>
        <dbReference type="Pfam" id="PF03721"/>
    </source>
</evidence>
<dbReference type="InterPro" id="IPR028359">
    <property type="entry name" value="UDP_ManNAc/GlcNAc_DH"/>
</dbReference>
<proteinExistence type="inferred from homology"/>
<dbReference type="PANTHER" id="PTHR43491">
    <property type="entry name" value="UDP-N-ACETYL-D-MANNOSAMINE DEHYDROGENASE"/>
    <property type="match status" value="1"/>
</dbReference>
<dbReference type="GO" id="GO:0000271">
    <property type="term" value="P:polysaccharide biosynthetic process"/>
    <property type="evidence" value="ECO:0007669"/>
    <property type="project" value="InterPro"/>
</dbReference>
<dbReference type="PIRSF" id="PIRSF500136">
    <property type="entry name" value="UDP_ManNAc_DH"/>
    <property type="match status" value="1"/>
</dbReference>
<evidence type="ECO:0000313" key="7">
    <source>
        <dbReference type="EMBL" id="CAD6490921.1"/>
    </source>
</evidence>
<evidence type="ECO:0000256" key="2">
    <source>
        <dbReference type="ARBA" id="ARBA00012935"/>
    </source>
</evidence>
<comment type="caution">
    <text evidence="7">The sequence shown here is derived from an EMBL/GenBank/DDBJ whole genome shotgun (WGS) entry which is preliminary data.</text>
</comment>
<evidence type="ECO:0000256" key="1">
    <source>
        <dbReference type="ARBA" id="ARBA00006601"/>
    </source>
</evidence>
<dbReference type="Gene3D" id="3.40.50.720">
    <property type="entry name" value="NAD(P)-binding Rossmann-like Domain"/>
    <property type="match status" value="1"/>
</dbReference>
<dbReference type="GO" id="GO:0016628">
    <property type="term" value="F:oxidoreductase activity, acting on the CH-CH group of donors, NAD or NADP as acceptor"/>
    <property type="evidence" value="ECO:0007669"/>
    <property type="project" value="InterPro"/>
</dbReference>
<evidence type="ECO:0000313" key="8">
    <source>
        <dbReference type="Proteomes" id="UP000637195"/>
    </source>
</evidence>
<dbReference type="PANTHER" id="PTHR43491:SF2">
    <property type="entry name" value="UDP-N-ACETYL-D-MANNOSAMINE DEHYDROGENASE"/>
    <property type="match status" value="1"/>
</dbReference>
<dbReference type="EMBL" id="CAJHIM010000001">
    <property type="protein sequence ID" value="CAD6490921.1"/>
    <property type="molecule type" value="Genomic_DNA"/>
</dbReference>
<dbReference type="Pfam" id="PF03721">
    <property type="entry name" value="UDPG_MGDP_dh_N"/>
    <property type="match status" value="1"/>
</dbReference>
<protein>
    <recommendedName>
        <fullName evidence="3">UDP-N-acetyl-D-mannosamine dehydrogenase</fullName>
        <ecNumber evidence="2">1.1.1.336</ecNumber>
    </recommendedName>
    <alternativeName>
        <fullName evidence="4">UDP-ManNAc 6-dehydrogenase</fullName>
    </alternativeName>
</protein>